<dbReference type="Proteomes" id="UP000789860">
    <property type="component" value="Unassembled WGS sequence"/>
</dbReference>
<comment type="caution">
    <text evidence="1">The sequence shown here is derived from an EMBL/GenBank/DDBJ whole genome shotgun (WGS) entry which is preliminary data.</text>
</comment>
<reference evidence="1" key="1">
    <citation type="submission" date="2021-06" db="EMBL/GenBank/DDBJ databases">
        <authorList>
            <person name="Kallberg Y."/>
            <person name="Tangrot J."/>
            <person name="Rosling A."/>
        </authorList>
    </citation>
    <scope>NUCLEOTIDE SEQUENCE</scope>
    <source>
        <strain evidence="1">AU212A</strain>
    </source>
</reference>
<accession>A0ACA9MBR7</accession>
<dbReference type="EMBL" id="CAJVPM010010444">
    <property type="protein sequence ID" value="CAG8573060.1"/>
    <property type="molecule type" value="Genomic_DNA"/>
</dbReference>
<gene>
    <name evidence="1" type="ORF">SCALOS_LOCUS5918</name>
</gene>
<evidence type="ECO:0000313" key="1">
    <source>
        <dbReference type="EMBL" id="CAG8573060.1"/>
    </source>
</evidence>
<organism evidence="1 2">
    <name type="scientific">Scutellospora calospora</name>
    <dbReference type="NCBI Taxonomy" id="85575"/>
    <lineage>
        <taxon>Eukaryota</taxon>
        <taxon>Fungi</taxon>
        <taxon>Fungi incertae sedis</taxon>
        <taxon>Mucoromycota</taxon>
        <taxon>Glomeromycotina</taxon>
        <taxon>Glomeromycetes</taxon>
        <taxon>Diversisporales</taxon>
        <taxon>Gigasporaceae</taxon>
        <taxon>Scutellospora</taxon>
    </lineage>
</organism>
<protein>
    <submittedName>
        <fullName evidence="1">3496_t:CDS:1</fullName>
    </submittedName>
</protein>
<keyword evidence="2" id="KW-1185">Reference proteome</keyword>
<name>A0ACA9MBR7_9GLOM</name>
<sequence>MPTKPNDSLPQPLKVKCFQCKKIFEVKYVVPNKVYKETKINMNIELFTKELDEIAEKISKLEVQEAEEDNICLERRASWQNLKSEIERKINLIKEMQNSVSTEEKNAYFLLLNRYSEKLGKTEGKLRKIEAHLVNAKSQQITQ</sequence>
<evidence type="ECO:0000313" key="2">
    <source>
        <dbReference type="Proteomes" id="UP000789860"/>
    </source>
</evidence>
<proteinExistence type="predicted"/>